<protein>
    <submittedName>
        <fullName evidence="2">CDP-alcohol phosphatidyltransferase family protein</fullName>
        <ecNumber evidence="2">2.7.8.-</ecNumber>
    </submittedName>
</protein>
<feature type="transmembrane region" description="Helical" evidence="1">
    <location>
        <begin position="103"/>
        <end position="123"/>
    </location>
</feature>
<dbReference type="Gene3D" id="1.20.120.1760">
    <property type="match status" value="1"/>
</dbReference>
<dbReference type="EMBL" id="JBHSWI010000001">
    <property type="protein sequence ID" value="MFC6644730.1"/>
    <property type="molecule type" value="Genomic_DNA"/>
</dbReference>
<dbReference type="InterPro" id="IPR000462">
    <property type="entry name" value="CDP-OH_P_trans"/>
</dbReference>
<reference evidence="3" key="1">
    <citation type="journal article" date="2019" name="Int. J. Syst. Evol. Microbiol.">
        <title>The Global Catalogue of Microorganisms (GCM) 10K type strain sequencing project: providing services to taxonomists for standard genome sequencing and annotation.</title>
        <authorList>
            <consortium name="The Broad Institute Genomics Platform"/>
            <consortium name="The Broad Institute Genome Sequencing Center for Infectious Disease"/>
            <person name="Wu L."/>
            <person name="Ma J."/>
        </authorList>
    </citation>
    <scope>NUCLEOTIDE SEQUENCE [LARGE SCALE GENOMIC DNA]</scope>
    <source>
        <strain evidence="3">CGMCC 1.16026</strain>
    </source>
</reference>
<keyword evidence="1" id="KW-1133">Transmembrane helix</keyword>
<feature type="transmembrane region" description="Helical" evidence="1">
    <location>
        <begin position="192"/>
        <end position="215"/>
    </location>
</feature>
<dbReference type="Pfam" id="PF01066">
    <property type="entry name" value="CDP-OH_P_transf"/>
    <property type="match status" value="1"/>
</dbReference>
<keyword evidence="1" id="KW-0472">Membrane</keyword>
<feature type="transmembrane region" description="Helical" evidence="1">
    <location>
        <begin position="161"/>
        <end position="180"/>
    </location>
</feature>
<feature type="transmembrane region" description="Helical" evidence="1">
    <location>
        <begin position="129"/>
        <end position="149"/>
    </location>
</feature>
<evidence type="ECO:0000313" key="2">
    <source>
        <dbReference type="EMBL" id="MFC6644730.1"/>
    </source>
</evidence>
<keyword evidence="2" id="KW-0808">Transferase</keyword>
<dbReference type="GO" id="GO:0016740">
    <property type="term" value="F:transferase activity"/>
    <property type="evidence" value="ECO:0007669"/>
    <property type="project" value="UniProtKB-KW"/>
</dbReference>
<accession>A0ABW1Z6Y3</accession>
<evidence type="ECO:0000313" key="3">
    <source>
        <dbReference type="Proteomes" id="UP001596391"/>
    </source>
</evidence>
<name>A0ABW1Z6Y3_9BACT</name>
<dbReference type="RefSeq" id="WP_263372715.1">
    <property type="nucleotide sequence ID" value="NZ_JAGSYD010000006.1"/>
</dbReference>
<proteinExistence type="predicted"/>
<keyword evidence="3" id="KW-1185">Reference proteome</keyword>
<organism evidence="2 3">
    <name type="scientific">Granulicella cerasi</name>
    <dbReference type="NCBI Taxonomy" id="741063"/>
    <lineage>
        <taxon>Bacteria</taxon>
        <taxon>Pseudomonadati</taxon>
        <taxon>Acidobacteriota</taxon>
        <taxon>Terriglobia</taxon>
        <taxon>Terriglobales</taxon>
        <taxon>Acidobacteriaceae</taxon>
        <taxon>Granulicella</taxon>
    </lineage>
</organism>
<gene>
    <name evidence="2" type="ORF">ACFQBQ_03805</name>
</gene>
<keyword evidence="1" id="KW-0812">Transmembrane</keyword>
<dbReference type="EC" id="2.7.8.-" evidence="2"/>
<comment type="caution">
    <text evidence="2">The sequence shown here is derived from an EMBL/GenBank/DDBJ whole genome shotgun (WGS) entry which is preliminary data.</text>
</comment>
<dbReference type="InterPro" id="IPR043130">
    <property type="entry name" value="CDP-OH_PTrfase_TM_dom"/>
</dbReference>
<evidence type="ECO:0000256" key="1">
    <source>
        <dbReference type="SAM" id="Phobius"/>
    </source>
</evidence>
<dbReference type="Proteomes" id="UP001596391">
    <property type="component" value="Unassembled WGS sequence"/>
</dbReference>
<sequence>MSTTTALPTFAHATRVNRSLTAALEKRTLLWLAERTPAFVNSDHLTLLGFLAQISAGASFAMTHWDRRFLLLVPISIVLNWLGDSLDGTLARVRRQERPRFGFYADHVVDLFGALALMGGLALSPYVHAVVAMAMLIGFLLLSAESFLATYTLGKFELSHALFGPTEIRILLCCGAAALWHSPNAHLFGYSFLLFDIGGVIASFCMFAMAAWCAAKHTAQLFREEPRA</sequence>